<dbReference type="InterPro" id="IPR046522">
    <property type="entry name" value="DUF6699"/>
</dbReference>
<comment type="caution">
    <text evidence="3">The sequence shown here is derived from an EMBL/GenBank/DDBJ whole genome shotgun (WGS) entry which is preliminary data.</text>
</comment>
<feature type="domain" description="DUF6699" evidence="2">
    <location>
        <begin position="122"/>
        <end position="230"/>
    </location>
</feature>
<feature type="compositionally biased region" description="Low complexity" evidence="1">
    <location>
        <begin position="1"/>
        <end position="17"/>
    </location>
</feature>
<name>A0AAD7ALD5_9AGAR</name>
<evidence type="ECO:0000313" key="3">
    <source>
        <dbReference type="EMBL" id="KAJ7362275.1"/>
    </source>
</evidence>
<protein>
    <recommendedName>
        <fullName evidence="2">DUF6699 domain-containing protein</fullName>
    </recommendedName>
</protein>
<organism evidence="3 4">
    <name type="scientific">Mycena albidolilacea</name>
    <dbReference type="NCBI Taxonomy" id="1033008"/>
    <lineage>
        <taxon>Eukaryota</taxon>
        <taxon>Fungi</taxon>
        <taxon>Dikarya</taxon>
        <taxon>Basidiomycota</taxon>
        <taxon>Agaricomycotina</taxon>
        <taxon>Agaricomycetes</taxon>
        <taxon>Agaricomycetidae</taxon>
        <taxon>Agaricales</taxon>
        <taxon>Marasmiineae</taxon>
        <taxon>Mycenaceae</taxon>
        <taxon>Mycena</taxon>
    </lineage>
</organism>
<evidence type="ECO:0000313" key="4">
    <source>
        <dbReference type="Proteomes" id="UP001218218"/>
    </source>
</evidence>
<dbReference type="Proteomes" id="UP001218218">
    <property type="component" value="Unassembled WGS sequence"/>
</dbReference>
<evidence type="ECO:0000256" key="1">
    <source>
        <dbReference type="SAM" id="MobiDB-lite"/>
    </source>
</evidence>
<dbReference type="EMBL" id="JARIHO010000004">
    <property type="protein sequence ID" value="KAJ7362275.1"/>
    <property type="molecule type" value="Genomic_DNA"/>
</dbReference>
<gene>
    <name evidence="3" type="ORF">DFH08DRAFT_766829</name>
</gene>
<keyword evidence="4" id="KW-1185">Reference proteome</keyword>
<proteinExistence type="predicted"/>
<feature type="compositionally biased region" description="Polar residues" evidence="1">
    <location>
        <begin position="37"/>
        <end position="53"/>
    </location>
</feature>
<feature type="region of interest" description="Disordered" evidence="1">
    <location>
        <begin position="1"/>
        <end position="53"/>
    </location>
</feature>
<accession>A0AAD7ALD5</accession>
<evidence type="ECO:0000259" key="2">
    <source>
        <dbReference type="Pfam" id="PF20415"/>
    </source>
</evidence>
<sequence length="245" mass="26530">MPSSTSTTMPSNASNTPGRATYNWPPTRVHRAPCTPHQITQPTPTSVAGSEYSSSTHSALDVVPRLQLVPCDFVQPRAPRLQPVALPPQITGITAVTLNPALRSGAGSAICIDFSSITSQMINAWVAQPATFPGLPSLTLLSNRLSWPITVHASGEFVVVGDVLKAIRQALAIPLPDEQIDELIQRAEGANDVDKNNKRANGRCLKRKRLFESGMTRLHLLEGRTRFVGLLESAMGCEVWMLTFV</sequence>
<reference evidence="3" key="1">
    <citation type="submission" date="2023-03" db="EMBL/GenBank/DDBJ databases">
        <title>Massive genome expansion in bonnet fungi (Mycena s.s.) driven by repeated elements and novel gene families across ecological guilds.</title>
        <authorList>
            <consortium name="Lawrence Berkeley National Laboratory"/>
            <person name="Harder C.B."/>
            <person name="Miyauchi S."/>
            <person name="Viragh M."/>
            <person name="Kuo A."/>
            <person name="Thoen E."/>
            <person name="Andreopoulos B."/>
            <person name="Lu D."/>
            <person name="Skrede I."/>
            <person name="Drula E."/>
            <person name="Henrissat B."/>
            <person name="Morin E."/>
            <person name="Kohler A."/>
            <person name="Barry K."/>
            <person name="LaButti K."/>
            <person name="Morin E."/>
            <person name="Salamov A."/>
            <person name="Lipzen A."/>
            <person name="Mereny Z."/>
            <person name="Hegedus B."/>
            <person name="Baldrian P."/>
            <person name="Stursova M."/>
            <person name="Weitz H."/>
            <person name="Taylor A."/>
            <person name="Grigoriev I.V."/>
            <person name="Nagy L.G."/>
            <person name="Martin F."/>
            <person name="Kauserud H."/>
        </authorList>
    </citation>
    <scope>NUCLEOTIDE SEQUENCE</scope>
    <source>
        <strain evidence="3">CBHHK002</strain>
    </source>
</reference>
<dbReference type="AlphaFoldDB" id="A0AAD7ALD5"/>
<dbReference type="Pfam" id="PF20415">
    <property type="entry name" value="DUF6699"/>
    <property type="match status" value="1"/>
</dbReference>